<dbReference type="InterPro" id="IPR011990">
    <property type="entry name" value="TPR-like_helical_dom_sf"/>
</dbReference>
<dbReference type="Gene3D" id="1.25.10.10">
    <property type="entry name" value="Leucine-rich Repeat Variant"/>
    <property type="match status" value="1"/>
</dbReference>
<dbReference type="EMBL" id="CAAALY010275258">
    <property type="protein sequence ID" value="VEL42581.1"/>
    <property type="molecule type" value="Genomic_DNA"/>
</dbReference>
<comment type="caution">
    <text evidence="4">The sequence shown here is derived from an EMBL/GenBank/DDBJ whole genome shotgun (WGS) entry which is preliminary data.</text>
</comment>
<dbReference type="Proteomes" id="UP000784294">
    <property type="component" value="Unassembled WGS sequence"/>
</dbReference>
<dbReference type="AlphaFoldDB" id="A0A448XQQ9"/>
<keyword evidence="2" id="KW-0963">Cytoplasm</keyword>
<comment type="subcellular location">
    <subcellularLocation>
        <location evidence="1">Cytoplasm</location>
    </subcellularLocation>
</comment>
<dbReference type="PANTHER" id="PTHR45994">
    <property type="entry name" value="FI21225P1"/>
    <property type="match status" value="1"/>
</dbReference>
<dbReference type="InterPro" id="IPR019734">
    <property type="entry name" value="TPR_rpt"/>
</dbReference>
<keyword evidence="5" id="KW-1185">Reference proteome</keyword>
<protein>
    <submittedName>
        <fullName evidence="4">Uncharacterized protein</fullName>
    </submittedName>
</protein>
<dbReference type="PANTHER" id="PTHR45994:SF1">
    <property type="entry name" value="FI21225P1"/>
    <property type="match status" value="1"/>
</dbReference>
<evidence type="ECO:0000313" key="5">
    <source>
        <dbReference type="Proteomes" id="UP000784294"/>
    </source>
</evidence>
<organism evidence="4 5">
    <name type="scientific">Protopolystoma xenopodis</name>
    <dbReference type="NCBI Taxonomy" id="117903"/>
    <lineage>
        <taxon>Eukaryota</taxon>
        <taxon>Metazoa</taxon>
        <taxon>Spiralia</taxon>
        <taxon>Lophotrochozoa</taxon>
        <taxon>Platyhelminthes</taxon>
        <taxon>Monogenea</taxon>
        <taxon>Polyopisthocotylea</taxon>
        <taxon>Polystomatidea</taxon>
        <taxon>Polystomatidae</taxon>
        <taxon>Protopolystoma</taxon>
    </lineage>
</organism>
<reference evidence="4" key="1">
    <citation type="submission" date="2018-11" db="EMBL/GenBank/DDBJ databases">
        <authorList>
            <consortium name="Pathogen Informatics"/>
        </authorList>
    </citation>
    <scope>NUCLEOTIDE SEQUENCE</scope>
</reference>
<proteinExistence type="predicted"/>
<dbReference type="GO" id="GO:0051879">
    <property type="term" value="F:Hsp90 protein binding"/>
    <property type="evidence" value="ECO:0007669"/>
    <property type="project" value="TreeGrafter"/>
</dbReference>
<evidence type="ECO:0000256" key="2">
    <source>
        <dbReference type="ARBA" id="ARBA00022490"/>
    </source>
</evidence>
<dbReference type="GO" id="GO:0005737">
    <property type="term" value="C:cytoplasm"/>
    <property type="evidence" value="ECO:0007669"/>
    <property type="project" value="UniProtKB-SubCell"/>
</dbReference>
<keyword evidence="3" id="KW-0802">TPR repeat</keyword>
<dbReference type="SUPFAM" id="SSF48452">
    <property type="entry name" value="TPR-like"/>
    <property type="match status" value="1"/>
</dbReference>
<dbReference type="InterPro" id="IPR011989">
    <property type="entry name" value="ARM-like"/>
</dbReference>
<evidence type="ECO:0000313" key="4">
    <source>
        <dbReference type="EMBL" id="VEL42581.1"/>
    </source>
</evidence>
<evidence type="ECO:0000256" key="1">
    <source>
        <dbReference type="ARBA" id="ARBA00004496"/>
    </source>
</evidence>
<feature type="repeat" description="TPR" evidence="3">
    <location>
        <begin position="32"/>
        <end position="65"/>
    </location>
</feature>
<sequence length="225" mass="25617">MLQEGFRLGYRRCFRLFIFINHSALNIHPGDLKALYRRAYAHYMLGNFKGALEDARKLIGLEPKNKAAQSLLRNIEAEASARIDPQIKLPVETILEQLFKITNSYRLTAQVRERVLECLVRIVPSERGIGWSRNFLKLEGSLERLLEVGTAAGVTALDDRRPVKSRTQKLLSDINEVEQLPLGFRLATTANTRTTLACLLAKLWDDLILDKERQQVISTIGDFLL</sequence>
<dbReference type="SMART" id="SM00028">
    <property type="entry name" value="TPR"/>
    <property type="match status" value="1"/>
</dbReference>
<accession>A0A448XQQ9</accession>
<dbReference type="OrthoDB" id="199930at2759"/>
<evidence type="ECO:0000256" key="3">
    <source>
        <dbReference type="PROSITE-ProRule" id="PRU00339"/>
    </source>
</evidence>
<dbReference type="PROSITE" id="PS50005">
    <property type="entry name" value="TPR"/>
    <property type="match status" value="1"/>
</dbReference>
<gene>
    <name evidence="4" type="ORF">PXEA_LOCUS36021</name>
</gene>
<name>A0A448XQQ9_9PLAT</name>